<sequence length="360" mass="40827">MLIDQSFLNSAFELLLRVWAVSRDLKVRISSAEALGQMVGLIAWTKLKSALRRLVPTFLELYKKDHNIAFMATCSLHNLLNASFCCQKVDLLCLLLAIIVLVLVYSCDGLQELTVILSSLLPVVCISSDSKEHSDFSMALKIGLTFFFLLHRTAASYYLTFNEVPCSKSKLSHFNFHVKRWQEYQKDVTILTSCYRIGQVSSHQPVEILFEKLTPQPSCIISDLCLPWTSDIARKFHIPRIFFPQRDSRMKKLSEQMEAANLASYGVIVNTFEELESAYVKEYKKAWEDSLVNESTSVSDLEPFVVPSLPDQIELTRAQLPTNLNTSLKDFKDLHEKINAFEEGGYGVMVNSLLTGTKIC</sequence>
<proteinExistence type="predicted"/>
<organism evidence="1 2">
    <name type="scientific">Quercus lobata</name>
    <name type="common">Valley oak</name>
    <dbReference type="NCBI Taxonomy" id="97700"/>
    <lineage>
        <taxon>Eukaryota</taxon>
        <taxon>Viridiplantae</taxon>
        <taxon>Streptophyta</taxon>
        <taxon>Embryophyta</taxon>
        <taxon>Tracheophyta</taxon>
        <taxon>Spermatophyta</taxon>
        <taxon>Magnoliopsida</taxon>
        <taxon>eudicotyledons</taxon>
        <taxon>Gunneridae</taxon>
        <taxon>Pentapetalae</taxon>
        <taxon>rosids</taxon>
        <taxon>fabids</taxon>
        <taxon>Fagales</taxon>
        <taxon>Fagaceae</taxon>
        <taxon>Quercus</taxon>
    </lineage>
</organism>
<reference evidence="1" key="2">
    <citation type="submission" date="2021-01" db="UniProtKB">
        <authorList>
            <consortium name="EnsemblPlants"/>
        </authorList>
    </citation>
    <scope>IDENTIFICATION</scope>
</reference>
<dbReference type="GO" id="GO:0005737">
    <property type="term" value="C:cytoplasm"/>
    <property type="evidence" value="ECO:0007669"/>
    <property type="project" value="TreeGrafter"/>
</dbReference>
<dbReference type="AlphaFoldDB" id="A0A7N2KPU0"/>
<evidence type="ECO:0000313" key="1">
    <source>
        <dbReference type="EnsemblPlants" id="QL01p037008:mrna"/>
    </source>
</evidence>
<accession>A0A7N2KPU0</accession>
<protein>
    <submittedName>
        <fullName evidence="1">Uncharacterized protein</fullName>
    </submittedName>
</protein>
<dbReference type="Proteomes" id="UP000594261">
    <property type="component" value="Chromosome 1"/>
</dbReference>
<dbReference type="Gene3D" id="3.40.50.2000">
    <property type="entry name" value="Glycogen Phosphorylase B"/>
    <property type="match status" value="2"/>
</dbReference>
<dbReference type="EnsemblPlants" id="QL01p037008:mrna">
    <property type="protein sequence ID" value="QL01p037008:mrna"/>
    <property type="gene ID" value="QL01p037008"/>
</dbReference>
<dbReference type="InParanoid" id="A0A7N2KPU0"/>
<evidence type="ECO:0000313" key="2">
    <source>
        <dbReference type="Proteomes" id="UP000594261"/>
    </source>
</evidence>
<dbReference type="InterPro" id="IPR045206">
    <property type="entry name" value="Maestro_heat-like_prot"/>
</dbReference>
<keyword evidence="2" id="KW-1185">Reference proteome</keyword>
<dbReference type="EMBL" id="LRBV02000001">
    <property type="status" value="NOT_ANNOTATED_CDS"/>
    <property type="molecule type" value="Genomic_DNA"/>
</dbReference>
<dbReference type="PANTHER" id="PTHR23120">
    <property type="entry name" value="MAESTRO-RELATED HEAT DOMAIN-CONTAINING"/>
    <property type="match status" value="1"/>
</dbReference>
<dbReference type="PANTHER" id="PTHR23120:SF0">
    <property type="entry name" value="MAESTRO HEAT-LIKE REPEAT FAMILY MEMBER 1"/>
    <property type="match status" value="1"/>
</dbReference>
<reference evidence="1 2" key="1">
    <citation type="journal article" date="2016" name="G3 (Bethesda)">
        <title>First Draft Assembly and Annotation of the Genome of a California Endemic Oak Quercus lobata Nee (Fagaceae).</title>
        <authorList>
            <person name="Sork V.L."/>
            <person name="Fitz-Gibbon S.T."/>
            <person name="Puiu D."/>
            <person name="Crepeau M."/>
            <person name="Gugger P.F."/>
            <person name="Sherman R."/>
            <person name="Stevens K."/>
            <person name="Langley C.H."/>
            <person name="Pellegrini M."/>
            <person name="Salzberg S.L."/>
        </authorList>
    </citation>
    <scope>NUCLEOTIDE SEQUENCE [LARGE SCALE GENOMIC DNA]</scope>
    <source>
        <strain evidence="1 2">cv. SW786</strain>
    </source>
</reference>
<name>A0A7N2KPU0_QUELO</name>
<dbReference type="SUPFAM" id="SSF53756">
    <property type="entry name" value="UDP-Glycosyltransferase/glycogen phosphorylase"/>
    <property type="match status" value="1"/>
</dbReference>
<dbReference type="Gramene" id="QL01p037008:mrna">
    <property type="protein sequence ID" value="QL01p037008:mrna"/>
    <property type="gene ID" value="QL01p037008"/>
</dbReference>